<dbReference type="RefSeq" id="WP_133628582.1">
    <property type="nucleotide sequence ID" value="NZ_SOAZ01000016.1"/>
</dbReference>
<protein>
    <submittedName>
        <fullName evidence="5">GntR family transcriptional regulator</fullName>
    </submittedName>
</protein>
<feature type="domain" description="HTH gntR-type" evidence="4">
    <location>
        <begin position="8"/>
        <end position="76"/>
    </location>
</feature>
<dbReference type="GO" id="GO:0003700">
    <property type="term" value="F:DNA-binding transcription factor activity"/>
    <property type="evidence" value="ECO:0007669"/>
    <property type="project" value="InterPro"/>
</dbReference>
<evidence type="ECO:0000256" key="2">
    <source>
        <dbReference type="ARBA" id="ARBA00023125"/>
    </source>
</evidence>
<proteinExistence type="predicted"/>
<evidence type="ECO:0000259" key="4">
    <source>
        <dbReference type="PROSITE" id="PS50949"/>
    </source>
</evidence>
<keyword evidence="6" id="KW-1185">Reference proteome</keyword>
<dbReference type="Gene3D" id="1.10.10.10">
    <property type="entry name" value="Winged helix-like DNA-binding domain superfamily/Winged helix DNA-binding domain"/>
    <property type="match status" value="1"/>
</dbReference>
<dbReference type="InterPro" id="IPR036388">
    <property type="entry name" value="WH-like_DNA-bd_sf"/>
</dbReference>
<evidence type="ECO:0000313" key="5">
    <source>
        <dbReference type="EMBL" id="TDT51953.1"/>
    </source>
</evidence>
<dbReference type="PROSITE" id="PS50949">
    <property type="entry name" value="HTH_GNTR"/>
    <property type="match status" value="1"/>
</dbReference>
<dbReference type="SMART" id="SM00895">
    <property type="entry name" value="FCD"/>
    <property type="match status" value="1"/>
</dbReference>
<dbReference type="PRINTS" id="PR00035">
    <property type="entry name" value="HTHGNTR"/>
</dbReference>
<reference evidence="5 6" key="1">
    <citation type="submission" date="2019-03" db="EMBL/GenBank/DDBJ databases">
        <title>Genomic Encyclopedia of Type Strains, Phase IV (KMG-IV): sequencing the most valuable type-strain genomes for metagenomic binning, comparative biology and taxonomic classification.</title>
        <authorList>
            <person name="Goeker M."/>
        </authorList>
    </citation>
    <scope>NUCLEOTIDE SEQUENCE [LARGE SCALE GENOMIC DNA]</scope>
    <source>
        <strain evidence="5 6">DSM 24455</strain>
    </source>
</reference>
<keyword evidence="3" id="KW-0804">Transcription</keyword>
<dbReference type="OrthoDB" id="9799482at2"/>
<dbReference type="InterPro" id="IPR011711">
    <property type="entry name" value="GntR_C"/>
</dbReference>
<dbReference type="Pfam" id="PF00392">
    <property type="entry name" value="GntR"/>
    <property type="match status" value="1"/>
</dbReference>
<dbReference type="SUPFAM" id="SSF48008">
    <property type="entry name" value="GntR ligand-binding domain-like"/>
    <property type="match status" value="1"/>
</dbReference>
<organism evidence="5 6">
    <name type="scientific">Fonticella tunisiensis</name>
    <dbReference type="NCBI Taxonomy" id="1096341"/>
    <lineage>
        <taxon>Bacteria</taxon>
        <taxon>Bacillati</taxon>
        <taxon>Bacillota</taxon>
        <taxon>Clostridia</taxon>
        <taxon>Eubacteriales</taxon>
        <taxon>Clostridiaceae</taxon>
        <taxon>Fonticella</taxon>
    </lineage>
</organism>
<keyword evidence="1" id="KW-0805">Transcription regulation</keyword>
<dbReference type="SMART" id="SM00345">
    <property type="entry name" value="HTH_GNTR"/>
    <property type="match status" value="1"/>
</dbReference>
<dbReference type="EMBL" id="SOAZ01000016">
    <property type="protein sequence ID" value="TDT51953.1"/>
    <property type="molecule type" value="Genomic_DNA"/>
</dbReference>
<dbReference type="Proteomes" id="UP000295325">
    <property type="component" value="Unassembled WGS sequence"/>
</dbReference>
<evidence type="ECO:0000256" key="3">
    <source>
        <dbReference type="ARBA" id="ARBA00023163"/>
    </source>
</evidence>
<dbReference type="InterPro" id="IPR000524">
    <property type="entry name" value="Tscrpt_reg_HTH_GntR"/>
</dbReference>
<evidence type="ECO:0000313" key="6">
    <source>
        <dbReference type="Proteomes" id="UP000295325"/>
    </source>
</evidence>
<dbReference type="GO" id="GO:0003677">
    <property type="term" value="F:DNA binding"/>
    <property type="evidence" value="ECO:0007669"/>
    <property type="project" value="UniProtKB-KW"/>
</dbReference>
<dbReference type="PANTHER" id="PTHR43537">
    <property type="entry name" value="TRANSCRIPTIONAL REGULATOR, GNTR FAMILY"/>
    <property type="match status" value="1"/>
</dbReference>
<dbReference type="SUPFAM" id="SSF46785">
    <property type="entry name" value="Winged helix' DNA-binding domain"/>
    <property type="match status" value="1"/>
</dbReference>
<dbReference type="InterPro" id="IPR036390">
    <property type="entry name" value="WH_DNA-bd_sf"/>
</dbReference>
<dbReference type="Gene3D" id="1.20.120.530">
    <property type="entry name" value="GntR ligand-binding domain-like"/>
    <property type="match status" value="1"/>
</dbReference>
<dbReference type="InterPro" id="IPR008920">
    <property type="entry name" value="TF_FadR/GntR_C"/>
</dbReference>
<dbReference type="PANTHER" id="PTHR43537:SF43">
    <property type="entry name" value="GNTR-FAMILY TRANSCRIPTIONAL REGULATOR"/>
    <property type="match status" value="1"/>
</dbReference>
<gene>
    <name evidence="5" type="ORF">EDD71_11639</name>
</gene>
<dbReference type="AlphaFoldDB" id="A0A4R7KAQ1"/>
<accession>A0A4R7KAQ1</accession>
<dbReference type="Pfam" id="PF07729">
    <property type="entry name" value="FCD"/>
    <property type="match status" value="1"/>
</dbReference>
<evidence type="ECO:0000256" key="1">
    <source>
        <dbReference type="ARBA" id="ARBA00023015"/>
    </source>
</evidence>
<name>A0A4R7KAQ1_9CLOT</name>
<sequence>MFKPIKSTKVYEQVVEQIKGMIMDGTLKKGDKLPAERDLAEQLQVSRASIREAIRVLEVIGLVESRQGGGNFIRESFENSLFEPLSMVFMLEKSKPQEILELRRIMEIETAALAARKINDKDLEAIREIIEEMKKTDDEIINAALDKEFHYRIAHASGNVLVLNILNAVSILIDEFIKGAREMIVSNEENRHRLAEQHEEIYIALKNHNQKGAIDAMKKHFDFVDKYYY</sequence>
<comment type="caution">
    <text evidence="5">The sequence shown here is derived from an EMBL/GenBank/DDBJ whole genome shotgun (WGS) entry which is preliminary data.</text>
</comment>
<keyword evidence="2" id="KW-0238">DNA-binding</keyword>
<dbReference type="CDD" id="cd07377">
    <property type="entry name" value="WHTH_GntR"/>
    <property type="match status" value="1"/>
</dbReference>